<organism evidence="1 2">
    <name type="scientific">Novibacillus thermophilus</name>
    <dbReference type="NCBI Taxonomy" id="1471761"/>
    <lineage>
        <taxon>Bacteria</taxon>
        <taxon>Bacillati</taxon>
        <taxon>Bacillota</taxon>
        <taxon>Bacilli</taxon>
        <taxon>Bacillales</taxon>
        <taxon>Thermoactinomycetaceae</taxon>
        <taxon>Novibacillus</taxon>
    </lineage>
</organism>
<proteinExistence type="predicted"/>
<accession>A0A1U9K8C8</accession>
<name>A0A1U9K8C8_9BACL</name>
<dbReference type="EMBL" id="CP019699">
    <property type="protein sequence ID" value="AQS56278.1"/>
    <property type="molecule type" value="Genomic_DNA"/>
</dbReference>
<reference evidence="1 2" key="1">
    <citation type="journal article" date="2015" name="Int. J. Syst. Evol. Microbiol.">
        <title>Novibacillus thermophilus gen. nov., sp. nov., a Gram-staining-negative and moderately thermophilic member of the family Thermoactinomycetaceae.</title>
        <authorList>
            <person name="Yang G."/>
            <person name="Chen J."/>
            <person name="Zhou S."/>
        </authorList>
    </citation>
    <scope>NUCLEOTIDE SEQUENCE [LARGE SCALE GENOMIC DNA]</scope>
    <source>
        <strain evidence="1 2">SG-1</strain>
    </source>
</reference>
<dbReference type="AlphaFoldDB" id="A0A1U9K8C8"/>
<keyword evidence="2" id="KW-1185">Reference proteome</keyword>
<evidence type="ECO:0000313" key="2">
    <source>
        <dbReference type="Proteomes" id="UP000188603"/>
    </source>
</evidence>
<dbReference type="Proteomes" id="UP000188603">
    <property type="component" value="Chromosome"/>
</dbReference>
<protein>
    <submittedName>
        <fullName evidence="1">Uncharacterized protein</fullName>
    </submittedName>
</protein>
<dbReference type="KEGG" id="ntr:B0W44_11385"/>
<sequence>MLPILKARMKDKTVQRVTCSEQELDDELKTVIHDPVARLAAMRLLQRYDYIRVSPGGRWTAGTRLWQEVDARRMMEALAGQQATDGRAH</sequence>
<gene>
    <name evidence="1" type="ORF">B0W44_11385</name>
</gene>
<evidence type="ECO:0000313" key="1">
    <source>
        <dbReference type="EMBL" id="AQS56278.1"/>
    </source>
</evidence>